<protein>
    <submittedName>
        <fullName evidence="1">Uncharacterized protein</fullName>
    </submittedName>
</protein>
<sequence length="228" mass="24631">MPNSQPITEMVVFHLQDGVNLEQITPDSPSLAVQAFVKLTQTLNSQPGSIHWESFEHCTAFTKSPERASFTAGLSQLFDLEVEAPVTLYVHVTDTQGALASFRSGVTEVAFYTMPDRPDEALRAEIEDPSGTTLQNVQVIGKATGAAIAWVFDAVPHFLASGPDSISLAGFFGYDSIDVHMQWRETPEGIAAREGGDDSVKPATIVPGIDAETGYFHVKFREGESAGE</sequence>
<organism evidence="1 2">
    <name type="scientific">Coleophoma crateriformis</name>
    <dbReference type="NCBI Taxonomy" id="565419"/>
    <lineage>
        <taxon>Eukaryota</taxon>
        <taxon>Fungi</taxon>
        <taxon>Dikarya</taxon>
        <taxon>Ascomycota</taxon>
        <taxon>Pezizomycotina</taxon>
        <taxon>Leotiomycetes</taxon>
        <taxon>Helotiales</taxon>
        <taxon>Dermateaceae</taxon>
        <taxon>Coleophoma</taxon>
    </lineage>
</organism>
<gene>
    <name evidence="1" type="ORF">BP5796_01907</name>
</gene>
<dbReference type="EMBL" id="PDLN01000002">
    <property type="protein sequence ID" value="RDW92513.1"/>
    <property type="molecule type" value="Genomic_DNA"/>
</dbReference>
<comment type="caution">
    <text evidence="1">The sequence shown here is derived from an EMBL/GenBank/DDBJ whole genome shotgun (WGS) entry which is preliminary data.</text>
</comment>
<keyword evidence="2" id="KW-1185">Reference proteome</keyword>
<accession>A0A3D8T1R8</accession>
<dbReference type="Proteomes" id="UP000256328">
    <property type="component" value="Unassembled WGS sequence"/>
</dbReference>
<evidence type="ECO:0000313" key="2">
    <source>
        <dbReference type="Proteomes" id="UP000256328"/>
    </source>
</evidence>
<dbReference type="AlphaFoldDB" id="A0A3D8T1R8"/>
<reference evidence="1 2" key="1">
    <citation type="journal article" date="2018" name="IMA Fungus">
        <title>IMA Genome-F 9: Draft genome sequence of Annulohypoxylon stygium, Aspergillus mulundensis, Berkeleyomyces basicola (syn. Thielaviopsis basicola), Ceratocystis smalleyi, two Cercospora beticola strains, Coleophoma cylindrospora, Fusarium fracticaudum, Phialophora cf. hyalina, and Morchella septimelata.</title>
        <authorList>
            <person name="Wingfield B.D."/>
            <person name="Bills G.F."/>
            <person name="Dong Y."/>
            <person name="Huang W."/>
            <person name="Nel W.J."/>
            <person name="Swalarsk-Parry B.S."/>
            <person name="Vaghefi N."/>
            <person name="Wilken P.M."/>
            <person name="An Z."/>
            <person name="de Beer Z.W."/>
            <person name="De Vos L."/>
            <person name="Chen L."/>
            <person name="Duong T.A."/>
            <person name="Gao Y."/>
            <person name="Hammerbacher A."/>
            <person name="Kikkert J.R."/>
            <person name="Li Y."/>
            <person name="Li H."/>
            <person name="Li K."/>
            <person name="Li Q."/>
            <person name="Liu X."/>
            <person name="Ma X."/>
            <person name="Naidoo K."/>
            <person name="Pethybridge S.J."/>
            <person name="Sun J."/>
            <person name="Steenkamp E.T."/>
            <person name="van der Nest M.A."/>
            <person name="van Wyk S."/>
            <person name="Wingfield M.J."/>
            <person name="Xiong C."/>
            <person name="Yue Q."/>
            <person name="Zhang X."/>
        </authorList>
    </citation>
    <scope>NUCLEOTIDE SEQUENCE [LARGE SCALE GENOMIC DNA]</scope>
    <source>
        <strain evidence="1 2">BP5796</strain>
    </source>
</reference>
<name>A0A3D8T1R8_9HELO</name>
<proteinExistence type="predicted"/>
<dbReference type="OrthoDB" id="3830579at2759"/>
<evidence type="ECO:0000313" key="1">
    <source>
        <dbReference type="EMBL" id="RDW92513.1"/>
    </source>
</evidence>